<keyword evidence="12" id="KW-1185">Reference proteome</keyword>
<dbReference type="GO" id="GO:0003887">
    <property type="term" value="F:DNA-directed DNA polymerase activity"/>
    <property type="evidence" value="ECO:0007669"/>
    <property type="project" value="UniProtKB-KW"/>
</dbReference>
<organism evidence="12 13">
    <name type="scientific">Abrus precatorius</name>
    <name type="common">Indian licorice</name>
    <name type="synonym">Glycine abrus</name>
    <dbReference type="NCBI Taxonomy" id="3816"/>
    <lineage>
        <taxon>Eukaryota</taxon>
        <taxon>Viridiplantae</taxon>
        <taxon>Streptophyta</taxon>
        <taxon>Embryophyta</taxon>
        <taxon>Tracheophyta</taxon>
        <taxon>Spermatophyta</taxon>
        <taxon>Magnoliopsida</taxon>
        <taxon>eudicotyledons</taxon>
        <taxon>Gunneridae</taxon>
        <taxon>Pentapetalae</taxon>
        <taxon>rosids</taxon>
        <taxon>fabids</taxon>
        <taxon>Fabales</taxon>
        <taxon>Fabaceae</taxon>
        <taxon>Papilionoideae</taxon>
        <taxon>50 kb inversion clade</taxon>
        <taxon>NPAAA clade</taxon>
        <taxon>indigoferoid/millettioid clade</taxon>
        <taxon>Abreae</taxon>
        <taxon>Abrus</taxon>
    </lineage>
</organism>
<evidence type="ECO:0000259" key="11">
    <source>
        <dbReference type="PROSITE" id="PS50994"/>
    </source>
</evidence>
<dbReference type="GO" id="GO:0006508">
    <property type="term" value="P:proteolysis"/>
    <property type="evidence" value="ECO:0007669"/>
    <property type="project" value="UniProtKB-KW"/>
</dbReference>
<evidence type="ECO:0000256" key="9">
    <source>
        <dbReference type="ARBA" id="ARBA00023125"/>
    </source>
</evidence>
<sequence>MALSLPRSSPLDNIHAALALSSNLQQLISKFLSDPLAFSQYSMRDGLLFYKNRIFIPSADRSLVHLILQEFHSSRLGGHAEFLRTFSSVPDHFYWDQMHSDIRDFVRTCQGYTVIFVVVDRLSKYAHFAPLHSNFTAVQVAVVFLSIMVKLHGFPSSIISDRDKITPINGMTPFKVLYGRDPPSIVPLFVHDGTPPDIQTQLQQRDLLLSELKGNLLKAQNCMKLYTNRHRTELQFNVGNFVFVKLQLYRQHSVRLQHQQKLGMRYFGPFKVLSRIGTVAYHLELPSYAKIHPVFHISLLKPCRGDPTPNIIPLPLTALVDLMDKVQLKGEGNVMVEDSGQNNAVKYSKRVTRVPLWFRDN</sequence>
<dbReference type="GO" id="GO:0004190">
    <property type="term" value="F:aspartic-type endopeptidase activity"/>
    <property type="evidence" value="ECO:0007669"/>
    <property type="project" value="UniProtKB-KW"/>
</dbReference>
<name>A0A8B8KXQ4_ABRPR</name>
<dbReference type="InterPro" id="IPR056924">
    <property type="entry name" value="SH3_Tf2-1"/>
</dbReference>
<gene>
    <name evidence="13" type="primary">LOC113859609</name>
</gene>
<evidence type="ECO:0000256" key="3">
    <source>
        <dbReference type="ARBA" id="ARBA00022750"/>
    </source>
</evidence>
<keyword evidence="7" id="KW-0695">RNA-directed DNA polymerase</keyword>
<dbReference type="InterPro" id="IPR050951">
    <property type="entry name" value="Retrovirus_Pol_polyprotein"/>
</dbReference>
<dbReference type="Pfam" id="PF24626">
    <property type="entry name" value="SH3_Tf2-1"/>
    <property type="match status" value="1"/>
</dbReference>
<keyword evidence="8" id="KW-0808">Transferase</keyword>
<evidence type="ECO:0000256" key="5">
    <source>
        <dbReference type="ARBA" id="ARBA00022842"/>
    </source>
</evidence>
<dbReference type="Pfam" id="PF17921">
    <property type="entry name" value="Integrase_H2C2"/>
    <property type="match status" value="1"/>
</dbReference>
<reference evidence="12" key="1">
    <citation type="journal article" date="2019" name="Toxins">
        <title>Detection of Abrin-Like and Prepropulchellin-Like Toxin Genes and Transcripts Using Whole Genome Sequencing and Full-Length Transcript Sequencing of Abrus precatorius.</title>
        <authorList>
            <person name="Hovde B.T."/>
            <person name="Daligault H.E."/>
            <person name="Hanschen E.R."/>
            <person name="Kunde Y.A."/>
            <person name="Johnson M.B."/>
            <person name="Starkenburg S.R."/>
            <person name="Johnson S.L."/>
        </authorList>
    </citation>
    <scope>NUCLEOTIDE SEQUENCE [LARGE SCALE GENOMIC DNA]</scope>
</reference>
<keyword evidence="9" id="KW-0238">DNA-binding</keyword>
<evidence type="ECO:0000256" key="2">
    <source>
        <dbReference type="ARBA" id="ARBA00022723"/>
    </source>
</evidence>
<dbReference type="GeneID" id="113859609"/>
<evidence type="ECO:0000256" key="6">
    <source>
        <dbReference type="ARBA" id="ARBA00022908"/>
    </source>
</evidence>
<feature type="domain" description="Integrase catalytic" evidence="11">
    <location>
        <begin position="86"/>
        <end position="187"/>
    </location>
</feature>
<dbReference type="GO" id="GO:0003964">
    <property type="term" value="F:RNA-directed DNA polymerase activity"/>
    <property type="evidence" value="ECO:0007669"/>
    <property type="project" value="UniProtKB-KW"/>
</dbReference>
<keyword evidence="3" id="KW-0064">Aspartyl protease</keyword>
<dbReference type="InterPro" id="IPR001584">
    <property type="entry name" value="Integrase_cat-core"/>
</dbReference>
<dbReference type="RefSeq" id="XP_027348138.1">
    <property type="nucleotide sequence ID" value="XM_027492337.1"/>
</dbReference>
<keyword evidence="8" id="KW-0548">Nucleotidyltransferase</keyword>
<dbReference type="SUPFAM" id="SSF53098">
    <property type="entry name" value="Ribonuclease H-like"/>
    <property type="match status" value="1"/>
</dbReference>
<evidence type="ECO:0000256" key="8">
    <source>
        <dbReference type="ARBA" id="ARBA00022932"/>
    </source>
</evidence>
<keyword evidence="5" id="KW-0460">Magnesium</keyword>
<keyword evidence="6" id="KW-0229">DNA integration</keyword>
<proteinExistence type="predicted"/>
<protein>
    <submittedName>
        <fullName evidence="13">Uncharacterized protein LOC113859609</fullName>
    </submittedName>
</protein>
<accession>A0A8B8KXQ4</accession>
<dbReference type="OrthoDB" id="5554229at2759"/>
<evidence type="ECO:0000256" key="1">
    <source>
        <dbReference type="ARBA" id="ARBA00022670"/>
    </source>
</evidence>
<dbReference type="PANTHER" id="PTHR37984">
    <property type="entry name" value="PROTEIN CBG26694"/>
    <property type="match status" value="1"/>
</dbReference>
<dbReference type="Gene3D" id="1.10.340.70">
    <property type="match status" value="1"/>
</dbReference>
<dbReference type="AlphaFoldDB" id="A0A8B8KXQ4"/>
<keyword evidence="8" id="KW-0239">DNA-directed DNA polymerase</keyword>
<keyword evidence="10" id="KW-0233">DNA recombination</keyword>
<evidence type="ECO:0000256" key="4">
    <source>
        <dbReference type="ARBA" id="ARBA00022801"/>
    </source>
</evidence>
<dbReference type="InterPro" id="IPR012337">
    <property type="entry name" value="RNaseH-like_sf"/>
</dbReference>
<keyword evidence="2" id="KW-0479">Metal-binding</keyword>
<evidence type="ECO:0000256" key="10">
    <source>
        <dbReference type="ARBA" id="ARBA00023172"/>
    </source>
</evidence>
<dbReference type="GO" id="GO:0015074">
    <property type="term" value="P:DNA integration"/>
    <property type="evidence" value="ECO:0007669"/>
    <property type="project" value="UniProtKB-KW"/>
</dbReference>
<evidence type="ECO:0000313" key="12">
    <source>
        <dbReference type="Proteomes" id="UP000694853"/>
    </source>
</evidence>
<dbReference type="InterPro" id="IPR041588">
    <property type="entry name" value="Integrase_H2C2"/>
</dbReference>
<dbReference type="PANTHER" id="PTHR37984:SF5">
    <property type="entry name" value="PROTEIN NYNRIN-LIKE"/>
    <property type="match status" value="1"/>
</dbReference>
<dbReference type="PROSITE" id="PS50994">
    <property type="entry name" value="INTEGRASE"/>
    <property type="match status" value="1"/>
</dbReference>
<evidence type="ECO:0000256" key="7">
    <source>
        <dbReference type="ARBA" id="ARBA00022918"/>
    </source>
</evidence>
<keyword evidence="4" id="KW-0378">Hydrolase</keyword>
<dbReference type="GO" id="GO:0003677">
    <property type="term" value="F:DNA binding"/>
    <property type="evidence" value="ECO:0007669"/>
    <property type="project" value="UniProtKB-KW"/>
</dbReference>
<keyword evidence="1" id="KW-0645">Protease</keyword>
<dbReference type="GO" id="GO:0006310">
    <property type="term" value="P:DNA recombination"/>
    <property type="evidence" value="ECO:0007669"/>
    <property type="project" value="UniProtKB-KW"/>
</dbReference>
<dbReference type="KEGG" id="aprc:113859609"/>
<reference evidence="13" key="2">
    <citation type="submission" date="2025-08" db="UniProtKB">
        <authorList>
            <consortium name="RefSeq"/>
        </authorList>
    </citation>
    <scope>IDENTIFICATION</scope>
    <source>
        <tissue evidence="13">Young leaves</tissue>
    </source>
</reference>
<evidence type="ECO:0000313" key="13">
    <source>
        <dbReference type="RefSeq" id="XP_027348138.1"/>
    </source>
</evidence>
<dbReference type="GO" id="GO:0046872">
    <property type="term" value="F:metal ion binding"/>
    <property type="evidence" value="ECO:0007669"/>
    <property type="project" value="UniProtKB-KW"/>
</dbReference>
<dbReference type="Proteomes" id="UP000694853">
    <property type="component" value="Unplaced"/>
</dbReference>